<dbReference type="Pfam" id="PF13607">
    <property type="entry name" value="Succ_CoA_lig"/>
    <property type="match status" value="1"/>
</dbReference>
<feature type="domain" description="N-acetyltransferase" evidence="5">
    <location>
        <begin position="742"/>
        <end position="899"/>
    </location>
</feature>
<dbReference type="GO" id="GO:0043758">
    <property type="term" value="F:acetate-CoA ligase (ADP-forming) activity"/>
    <property type="evidence" value="ECO:0007669"/>
    <property type="project" value="InterPro"/>
</dbReference>
<evidence type="ECO:0000256" key="2">
    <source>
        <dbReference type="ARBA" id="ARBA00022598"/>
    </source>
</evidence>
<comment type="caution">
    <text evidence="6">The sequence shown here is derived from an EMBL/GenBank/DDBJ whole genome shotgun (WGS) entry which is preliminary data.</text>
</comment>
<evidence type="ECO:0000256" key="4">
    <source>
        <dbReference type="ARBA" id="ARBA00022840"/>
    </source>
</evidence>
<dbReference type="InterPro" id="IPR032875">
    <property type="entry name" value="Succ_CoA_lig_flav_dom"/>
</dbReference>
<dbReference type="Gene3D" id="3.40.630.30">
    <property type="match status" value="1"/>
</dbReference>
<dbReference type="InterPro" id="IPR016181">
    <property type="entry name" value="Acyl_CoA_acyltransferase"/>
</dbReference>
<dbReference type="SUPFAM" id="SSF56059">
    <property type="entry name" value="Glutathione synthetase ATP-binding domain-like"/>
    <property type="match status" value="1"/>
</dbReference>
<dbReference type="RefSeq" id="WP_131001350.1">
    <property type="nucleotide sequence ID" value="NZ_JBHSZR010000002.1"/>
</dbReference>
<dbReference type="AlphaFoldDB" id="A0A4Q9GL28"/>
<dbReference type="SMART" id="SM00881">
    <property type="entry name" value="CoA_binding"/>
    <property type="match status" value="1"/>
</dbReference>
<protein>
    <submittedName>
        <fullName evidence="6">GNAT family N-acetyltransferase</fullName>
    </submittedName>
</protein>
<dbReference type="PROSITE" id="PS51186">
    <property type="entry name" value="GNAT"/>
    <property type="match status" value="1"/>
</dbReference>
<dbReference type="GO" id="GO:0006099">
    <property type="term" value="P:tricarboxylic acid cycle"/>
    <property type="evidence" value="ECO:0007669"/>
    <property type="project" value="UniProtKB-KW"/>
</dbReference>
<gene>
    <name evidence="6" type="ORF">EYR15_02870</name>
</gene>
<proteinExistence type="predicted"/>
<reference evidence="6 7" key="1">
    <citation type="submission" date="2019-02" db="EMBL/GenBank/DDBJ databases">
        <title>Hansschlegelia quercus sp. nov., a novel methylotrophic bacterium from buds of oak (Quercus robur L.).</title>
        <authorList>
            <person name="Agafonova N.V."/>
            <person name="Kaparullina E.N."/>
            <person name="Grouzdev D.S."/>
            <person name="Doronina N.V."/>
        </authorList>
    </citation>
    <scope>NUCLEOTIDE SEQUENCE [LARGE SCALE GENOMIC DNA]</scope>
    <source>
        <strain evidence="6 7">Dub</strain>
    </source>
</reference>
<dbReference type="SUPFAM" id="SSF55729">
    <property type="entry name" value="Acyl-CoA N-acyltransferases (Nat)"/>
    <property type="match status" value="1"/>
</dbReference>
<accession>A0A4Q9GL28</accession>
<dbReference type="InterPro" id="IPR003781">
    <property type="entry name" value="CoA-bd"/>
</dbReference>
<evidence type="ECO:0000313" key="6">
    <source>
        <dbReference type="EMBL" id="TBN55099.1"/>
    </source>
</evidence>
<dbReference type="EMBL" id="SIUB01000001">
    <property type="protein sequence ID" value="TBN55099.1"/>
    <property type="molecule type" value="Genomic_DNA"/>
</dbReference>
<dbReference type="InterPro" id="IPR051538">
    <property type="entry name" value="Acyl-CoA_Synth/Transferase"/>
</dbReference>
<dbReference type="InterPro" id="IPR013815">
    <property type="entry name" value="ATP_grasp_subdomain_1"/>
</dbReference>
<keyword evidence="6" id="KW-0808">Transferase</keyword>
<dbReference type="InterPro" id="IPR016102">
    <property type="entry name" value="Succinyl-CoA_synth-like"/>
</dbReference>
<dbReference type="PANTHER" id="PTHR43334">
    <property type="entry name" value="ACETATE--COA LIGASE [ADP-FORMING]"/>
    <property type="match status" value="1"/>
</dbReference>
<keyword evidence="3" id="KW-0547">Nucleotide-binding</keyword>
<dbReference type="OrthoDB" id="9807426at2"/>
<name>A0A4Q9GL28_9HYPH</name>
<keyword evidence="7" id="KW-1185">Reference proteome</keyword>
<keyword evidence="1" id="KW-0816">Tricarboxylic acid cycle</keyword>
<dbReference type="GO" id="GO:0016747">
    <property type="term" value="F:acyltransferase activity, transferring groups other than amino-acyl groups"/>
    <property type="evidence" value="ECO:0007669"/>
    <property type="project" value="InterPro"/>
</dbReference>
<evidence type="ECO:0000256" key="1">
    <source>
        <dbReference type="ARBA" id="ARBA00022532"/>
    </source>
</evidence>
<evidence type="ECO:0000259" key="5">
    <source>
        <dbReference type="PROSITE" id="PS51186"/>
    </source>
</evidence>
<dbReference type="Pfam" id="PF13302">
    <property type="entry name" value="Acetyltransf_3"/>
    <property type="match status" value="1"/>
</dbReference>
<keyword evidence="4" id="KW-0067">ATP-binding</keyword>
<dbReference type="InterPro" id="IPR036291">
    <property type="entry name" value="NAD(P)-bd_dom_sf"/>
</dbReference>
<dbReference type="Pfam" id="PF19045">
    <property type="entry name" value="Ligase_CoA_2"/>
    <property type="match status" value="1"/>
</dbReference>
<dbReference type="GO" id="GO:0005524">
    <property type="term" value="F:ATP binding"/>
    <property type="evidence" value="ECO:0007669"/>
    <property type="project" value="UniProtKB-KW"/>
</dbReference>
<evidence type="ECO:0000313" key="7">
    <source>
        <dbReference type="Proteomes" id="UP000291613"/>
    </source>
</evidence>
<dbReference type="Pfam" id="PF13549">
    <property type="entry name" value="ATP-grasp_5"/>
    <property type="match status" value="1"/>
</dbReference>
<dbReference type="SUPFAM" id="SSF51735">
    <property type="entry name" value="NAD(P)-binding Rossmann-fold domains"/>
    <property type="match status" value="1"/>
</dbReference>
<dbReference type="Pfam" id="PF13380">
    <property type="entry name" value="CoA_binding_2"/>
    <property type="match status" value="1"/>
</dbReference>
<dbReference type="Gene3D" id="3.30.1490.20">
    <property type="entry name" value="ATP-grasp fold, A domain"/>
    <property type="match status" value="1"/>
</dbReference>
<evidence type="ECO:0000256" key="3">
    <source>
        <dbReference type="ARBA" id="ARBA00022741"/>
    </source>
</evidence>
<dbReference type="Proteomes" id="UP000291613">
    <property type="component" value="Unassembled WGS sequence"/>
</dbReference>
<dbReference type="InterPro" id="IPR000182">
    <property type="entry name" value="GNAT_dom"/>
</dbReference>
<dbReference type="SUPFAM" id="SSF52210">
    <property type="entry name" value="Succinyl-CoA synthetase domains"/>
    <property type="match status" value="2"/>
</dbReference>
<dbReference type="InterPro" id="IPR043938">
    <property type="entry name" value="Ligase_CoA_dom"/>
</dbReference>
<dbReference type="Gene3D" id="3.40.50.720">
    <property type="entry name" value="NAD(P)-binding Rossmann-like Domain"/>
    <property type="match status" value="1"/>
</dbReference>
<dbReference type="Gene3D" id="3.30.470.20">
    <property type="entry name" value="ATP-grasp fold, B domain"/>
    <property type="match status" value="1"/>
</dbReference>
<sequence>MTVRNLDAVFAPRSVALAGGSQRPGSVGRAVLKNIRDAGFAGPLFLVNREYAEIDGVAAAPSFADLPAPADLVVVTAPPAAIPGLLDEAGAAGSRAAVVVTRGLGAGQGSLRNEAEAVARRRGMRLIGPGCFGVQSPFTQLNASIAPVAQPGDLALISQSGGVMASTIEWANARGIGFSGVVAFGDMVDVDVDDLLDHFALDRHSRAILLYLRDVANAPRFLSAARAAARIKPVVVVKSSQAHAAPRTGSEAALLATTDAVYDAAFRRAGILRVADLAELFSAAETLAHVAPVAGKRLAILANGGALGQLAAERLAALGGRAADLAEDTKAKVASLVPEMGSSALNPVDLRGDATPELFEAVLEAMLADPNVDAALAIHAPTSLSPALACARAVAAATKQARAKRYPPKPVFAAFLGSDAAPRAALEAAHIPFFRTPEAAVAGVMHLVRHVEGQEALIATPPSAPETFSPDVARARAAVENGLASGRSWLSPTDVAEVLAAYAIATLPQAFVATPEEAAEVAGGMLARGGAALKLISPDVPSRGAVGGVRLGLETAAAVEQAARAMIARVEQRSPGAQIDGFIVQPDIRPRDAQELFAGIADDPVFGPVVVVGAGGGAATLLRDVALALPPLHLGLAHDAIARTRAGALLDGYDGRLPADRDAVALTLVKLAQIAVDMPEIRDIDLNPLVASPRGAVVFDARIRVAPAVRSARPGVANPRLAIRPYPKAYESRASLPNGSEIFMRPVRPEDEPAIAVFFRAVEEDDLRQRFFTPMREVPRAFVARMTQIDYARTMTLLAIGPGEEVLGVAQLHADVEGREGEYAILLRSALKGVGLGWRLMRALIRVARTEGFTTMSGQVLAENSSMLAVCRELGFDIRADPDDPSVRLVSLDLSEAAVSGLAATATAT</sequence>
<dbReference type="Gene3D" id="3.40.50.261">
    <property type="entry name" value="Succinyl-CoA synthetase domains"/>
    <property type="match status" value="2"/>
</dbReference>
<dbReference type="PANTHER" id="PTHR43334:SF1">
    <property type="entry name" value="3-HYDROXYPROPIONATE--COA LIGASE [ADP-FORMING]"/>
    <property type="match status" value="1"/>
</dbReference>
<keyword evidence="2" id="KW-0436">Ligase</keyword>
<organism evidence="6 7">
    <name type="scientific">Hansschlegelia quercus</name>
    <dbReference type="NCBI Taxonomy" id="2528245"/>
    <lineage>
        <taxon>Bacteria</taxon>
        <taxon>Pseudomonadati</taxon>
        <taxon>Pseudomonadota</taxon>
        <taxon>Alphaproteobacteria</taxon>
        <taxon>Hyphomicrobiales</taxon>
        <taxon>Methylopilaceae</taxon>
        <taxon>Hansschlegelia</taxon>
    </lineage>
</organism>